<organism evidence="1 2">
    <name type="scientific">Phenylobacterium deserti</name>
    <dbReference type="NCBI Taxonomy" id="1914756"/>
    <lineage>
        <taxon>Bacteria</taxon>
        <taxon>Pseudomonadati</taxon>
        <taxon>Pseudomonadota</taxon>
        <taxon>Alphaproteobacteria</taxon>
        <taxon>Caulobacterales</taxon>
        <taxon>Caulobacteraceae</taxon>
        <taxon>Phenylobacterium</taxon>
    </lineage>
</organism>
<dbReference type="AlphaFoldDB" id="A0A328AEV9"/>
<sequence>MVDAAELVDVKLVKSSFDLQPAFFAASDEVAFRYGCDLESSTYDQDSNFLIGEIAVEAGCKLGRRWVLKVRSSYVVAFSVAGKPPAEAAKAYLERVGRFTAYPYFRAHFAALCSAAGAEVPPLPVLKGNLPRRIFERAAAKEVAASAE</sequence>
<evidence type="ECO:0000313" key="1">
    <source>
        <dbReference type="EMBL" id="RAK51318.1"/>
    </source>
</evidence>
<dbReference type="SUPFAM" id="SSF54611">
    <property type="entry name" value="SecB-like"/>
    <property type="match status" value="1"/>
</dbReference>
<proteinExistence type="predicted"/>
<evidence type="ECO:0000313" key="2">
    <source>
        <dbReference type="Proteomes" id="UP000249725"/>
    </source>
</evidence>
<dbReference type="InterPro" id="IPR035958">
    <property type="entry name" value="SecB-like_sf"/>
</dbReference>
<dbReference type="Proteomes" id="UP000249725">
    <property type="component" value="Unassembled WGS sequence"/>
</dbReference>
<gene>
    <name evidence="1" type="ORF">DJ018_15350</name>
</gene>
<protein>
    <submittedName>
        <fullName evidence="1">Uncharacterized protein</fullName>
    </submittedName>
</protein>
<name>A0A328AEV9_9CAUL</name>
<reference evidence="2" key="1">
    <citation type="submission" date="2018-05" db="EMBL/GenBank/DDBJ databases">
        <authorList>
            <person name="Li X."/>
        </authorList>
    </citation>
    <scope>NUCLEOTIDE SEQUENCE [LARGE SCALE GENOMIC DNA]</scope>
    <source>
        <strain evidence="2">YIM 73061</strain>
    </source>
</reference>
<dbReference type="EMBL" id="QFYR01000004">
    <property type="protein sequence ID" value="RAK51318.1"/>
    <property type="molecule type" value="Genomic_DNA"/>
</dbReference>
<accession>A0A328AEV9</accession>
<keyword evidence="2" id="KW-1185">Reference proteome</keyword>
<comment type="caution">
    <text evidence="1">The sequence shown here is derived from an EMBL/GenBank/DDBJ whole genome shotgun (WGS) entry which is preliminary data.</text>
</comment>